<gene>
    <name evidence="2" type="ORF">BB558_001232</name>
</gene>
<evidence type="ECO:0000313" key="2">
    <source>
        <dbReference type="EMBL" id="PWA02627.1"/>
    </source>
</evidence>
<accession>A0A2U1JC04</accession>
<feature type="compositionally biased region" description="Low complexity" evidence="1">
    <location>
        <begin position="77"/>
        <end position="91"/>
    </location>
</feature>
<feature type="region of interest" description="Disordered" evidence="1">
    <location>
        <begin position="67"/>
        <end position="95"/>
    </location>
</feature>
<comment type="caution">
    <text evidence="2">The sequence shown here is derived from an EMBL/GenBank/DDBJ whole genome shotgun (WGS) entry which is preliminary data.</text>
</comment>
<name>A0A2U1JC04_SMIAN</name>
<protein>
    <submittedName>
        <fullName evidence="2">Uncharacterized protein</fullName>
    </submittedName>
</protein>
<dbReference type="Proteomes" id="UP000245591">
    <property type="component" value="Unassembled WGS sequence"/>
</dbReference>
<organism evidence="2 3">
    <name type="scientific">Smittium angustum</name>
    <dbReference type="NCBI Taxonomy" id="133377"/>
    <lineage>
        <taxon>Eukaryota</taxon>
        <taxon>Fungi</taxon>
        <taxon>Fungi incertae sedis</taxon>
        <taxon>Zoopagomycota</taxon>
        <taxon>Kickxellomycotina</taxon>
        <taxon>Harpellomycetes</taxon>
        <taxon>Harpellales</taxon>
        <taxon>Legeriomycetaceae</taxon>
        <taxon>Smittium</taxon>
    </lineage>
</organism>
<sequence>MNLKYAIIVKKTDHSITKCPKMQEKEAEKNKKNSNFFSSNYAKNAQDRAFKNNNIFEALNISTDHINRPPTKNFEYNNTPTTKNNTLPETPISNTHDSLLKNTGIISSLC</sequence>
<proteinExistence type="predicted"/>
<dbReference type="AlphaFoldDB" id="A0A2U1JC04"/>
<reference evidence="2 3" key="1">
    <citation type="journal article" date="2018" name="MBio">
        <title>Comparative Genomics Reveals the Core Gene Toolbox for the Fungus-Insect Symbiosis.</title>
        <authorList>
            <person name="Wang Y."/>
            <person name="Stata M."/>
            <person name="Wang W."/>
            <person name="Stajich J.E."/>
            <person name="White M.M."/>
            <person name="Moncalvo J.M."/>
        </authorList>
    </citation>
    <scope>NUCLEOTIDE SEQUENCE [LARGE SCALE GENOMIC DNA]</scope>
    <source>
        <strain evidence="2 3">AUS-126-30</strain>
    </source>
</reference>
<feature type="non-terminal residue" evidence="2">
    <location>
        <position position="110"/>
    </location>
</feature>
<keyword evidence="3" id="KW-1185">Reference proteome</keyword>
<evidence type="ECO:0000256" key="1">
    <source>
        <dbReference type="SAM" id="MobiDB-lite"/>
    </source>
</evidence>
<evidence type="ECO:0000313" key="3">
    <source>
        <dbReference type="Proteomes" id="UP000245591"/>
    </source>
</evidence>
<dbReference type="EMBL" id="MBFU01000068">
    <property type="protein sequence ID" value="PWA02627.1"/>
    <property type="molecule type" value="Genomic_DNA"/>
</dbReference>